<dbReference type="AlphaFoldDB" id="A0A8H6W1Z2"/>
<name>A0A8H6W1Z2_9AGAR</name>
<evidence type="ECO:0000313" key="3">
    <source>
        <dbReference type="EMBL" id="KAF7298713.1"/>
    </source>
</evidence>
<dbReference type="GeneID" id="59347375"/>
<proteinExistence type="predicted"/>
<dbReference type="Proteomes" id="UP000636479">
    <property type="component" value="Unassembled WGS sequence"/>
</dbReference>
<gene>
    <name evidence="3" type="ORF">MIND_00818800</name>
</gene>
<dbReference type="EMBL" id="JACAZF010000007">
    <property type="protein sequence ID" value="KAF7298713.1"/>
    <property type="molecule type" value="Genomic_DNA"/>
</dbReference>
<comment type="caution">
    <text evidence="3">The sequence shown here is derived from an EMBL/GenBank/DDBJ whole genome shotgun (WGS) entry which is preliminary data.</text>
</comment>
<reference evidence="3" key="1">
    <citation type="submission" date="2020-05" db="EMBL/GenBank/DDBJ databases">
        <title>Mycena genomes resolve the evolution of fungal bioluminescence.</title>
        <authorList>
            <person name="Tsai I.J."/>
        </authorList>
    </citation>
    <scope>NUCLEOTIDE SEQUENCE</scope>
    <source>
        <strain evidence="3">171206Taipei</strain>
    </source>
</reference>
<feature type="domain" description="F-box" evidence="2">
    <location>
        <begin position="1"/>
        <end position="47"/>
    </location>
</feature>
<accession>A0A8H6W1Z2</accession>
<evidence type="ECO:0000259" key="2">
    <source>
        <dbReference type="PROSITE" id="PS50181"/>
    </source>
</evidence>
<feature type="region of interest" description="Disordered" evidence="1">
    <location>
        <begin position="358"/>
        <end position="380"/>
    </location>
</feature>
<dbReference type="OrthoDB" id="3042786at2759"/>
<protein>
    <submittedName>
        <fullName evidence="3">F-box domain-containing protein</fullName>
    </submittedName>
</protein>
<dbReference type="InterPro" id="IPR001810">
    <property type="entry name" value="F-box_dom"/>
</dbReference>
<keyword evidence="4" id="KW-1185">Reference proteome</keyword>
<evidence type="ECO:0000313" key="4">
    <source>
        <dbReference type="Proteomes" id="UP000636479"/>
    </source>
</evidence>
<evidence type="ECO:0000256" key="1">
    <source>
        <dbReference type="SAM" id="MobiDB-lite"/>
    </source>
</evidence>
<dbReference type="PROSITE" id="PS50181">
    <property type="entry name" value="FBOX"/>
    <property type="match status" value="1"/>
</dbReference>
<sequence length="484" mass="53369">MTSLAGWPDDVLLRLGQELDICDLISFLATCRALRALQDYRTLWITAVHRIRYTQLHPLPLAQNESISSLPLARLQILARQTNRLLRNWHSDAPRPAWTRSFSIGQGPIFCIPGTYLVATLPHLLVVVVADPCMSVEGRAMLGGTVRLPDNGIMPSLAVIVLDFADNTNIRFDAFISPPISIASQNPANFFLNDKLIGFTTGRAFYYWKFDRESAVRGIPNPWSSMLYEGQLDTQSISVHTQSISVHVSSDGLLRLRMFSITSGGDAIVDSIALDVDSHSVDPASGSQLILLSEEEREACLRHNLNTNRMWHFSPLVVRPDYGVYGVSRRGFNADRDGPTFSFTHFWPAPLSGCSSAEGCETADPTSQTSDSGPHAPRPRSVCHIHPSKLLAHATGVSGRYVLQVVAHPDGPSYTWRKTSDRQLALVFLDSDGECQFRELHFEGEAARCLDADRGPPQGLALDETLGLVMVLDRAGMLTVASYM</sequence>
<dbReference type="RefSeq" id="XP_037218101.1">
    <property type="nucleotide sequence ID" value="XM_037364859.1"/>
</dbReference>
<organism evidence="3 4">
    <name type="scientific">Mycena indigotica</name>
    <dbReference type="NCBI Taxonomy" id="2126181"/>
    <lineage>
        <taxon>Eukaryota</taxon>
        <taxon>Fungi</taxon>
        <taxon>Dikarya</taxon>
        <taxon>Basidiomycota</taxon>
        <taxon>Agaricomycotina</taxon>
        <taxon>Agaricomycetes</taxon>
        <taxon>Agaricomycetidae</taxon>
        <taxon>Agaricales</taxon>
        <taxon>Marasmiineae</taxon>
        <taxon>Mycenaceae</taxon>
        <taxon>Mycena</taxon>
    </lineage>
</organism>